<evidence type="ECO:0000313" key="3">
    <source>
        <dbReference type="Proteomes" id="UP000789405"/>
    </source>
</evidence>
<protein>
    <submittedName>
        <fullName evidence="2">4281_t:CDS:1</fullName>
    </submittedName>
</protein>
<proteinExistence type="predicted"/>
<sequence length="50" mass="5893">MSYLLEHTESGRFGSNQQEHYQEHLTESLDSTSENPHTYEKAIHKEEQDT</sequence>
<comment type="caution">
    <text evidence="2">The sequence shown here is derived from an EMBL/GenBank/DDBJ whole genome shotgun (WGS) entry which is preliminary data.</text>
</comment>
<dbReference type="Proteomes" id="UP000789405">
    <property type="component" value="Unassembled WGS sequence"/>
</dbReference>
<feature type="compositionally biased region" description="Basic and acidic residues" evidence="1">
    <location>
        <begin position="37"/>
        <end position="50"/>
    </location>
</feature>
<reference evidence="2" key="1">
    <citation type="submission" date="2021-06" db="EMBL/GenBank/DDBJ databases">
        <authorList>
            <person name="Kallberg Y."/>
            <person name="Tangrot J."/>
            <person name="Rosling A."/>
        </authorList>
    </citation>
    <scope>NUCLEOTIDE SEQUENCE</scope>
    <source>
        <strain evidence="2">MA453B</strain>
    </source>
</reference>
<name>A0A9N9AFX9_9GLOM</name>
<evidence type="ECO:0000313" key="2">
    <source>
        <dbReference type="EMBL" id="CAG8529385.1"/>
    </source>
</evidence>
<accession>A0A9N9AFX9</accession>
<keyword evidence="3" id="KW-1185">Reference proteome</keyword>
<gene>
    <name evidence="2" type="ORF">DERYTH_LOCUS4268</name>
</gene>
<dbReference type="EMBL" id="CAJVPY010001616">
    <property type="protein sequence ID" value="CAG8529385.1"/>
    <property type="molecule type" value="Genomic_DNA"/>
</dbReference>
<organism evidence="2 3">
    <name type="scientific">Dentiscutata erythropus</name>
    <dbReference type="NCBI Taxonomy" id="1348616"/>
    <lineage>
        <taxon>Eukaryota</taxon>
        <taxon>Fungi</taxon>
        <taxon>Fungi incertae sedis</taxon>
        <taxon>Mucoromycota</taxon>
        <taxon>Glomeromycotina</taxon>
        <taxon>Glomeromycetes</taxon>
        <taxon>Diversisporales</taxon>
        <taxon>Gigasporaceae</taxon>
        <taxon>Dentiscutata</taxon>
    </lineage>
</organism>
<feature type="region of interest" description="Disordered" evidence="1">
    <location>
        <begin position="1"/>
        <end position="50"/>
    </location>
</feature>
<dbReference type="AlphaFoldDB" id="A0A9N9AFX9"/>
<evidence type="ECO:0000256" key="1">
    <source>
        <dbReference type="SAM" id="MobiDB-lite"/>
    </source>
</evidence>
<feature type="compositionally biased region" description="Basic and acidic residues" evidence="1">
    <location>
        <begin position="1"/>
        <end position="10"/>
    </location>
</feature>